<dbReference type="RefSeq" id="WP_062276225.1">
    <property type="nucleotide sequence ID" value="NZ_LSYU01000067.1"/>
</dbReference>
<dbReference type="InterPro" id="IPR011990">
    <property type="entry name" value="TPR-like_helical_dom_sf"/>
</dbReference>
<proteinExistence type="predicted"/>
<protein>
    <recommendedName>
        <fullName evidence="3">Sel1 repeat-containing protein</fullName>
    </recommendedName>
</protein>
<keyword evidence="2" id="KW-1185">Reference proteome</keyword>
<reference evidence="1 2" key="1">
    <citation type="submission" date="2016-02" db="EMBL/GenBank/DDBJ databases">
        <title>Genome sequence of Marichromatium gracile YL-28, a purple sulfur bacterium.</title>
        <authorList>
            <person name="Zhao C."/>
            <person name="Hong X."/>
            <person name="Chen S."/>
            <person name="Yang S."/>
        </authorList>
    </citation>
    <scope>NUCLEOTIDE SEQUENCE [LARGE SCALE GENOMIC DNA]</scope>
    <source>
        <strain evidence="1 2">YL28</strain>
    </source>
</reference>
<sequence>MPSICLNTASAVTGLSRRTLQRYIQEGRLTAIRGGDDGRTRVELTALLTLTGNRLTEPERTLALAADQGDPGAQYEFGVWLLERARPPQARDWFQQAARAGHADAMCWLGRDLVLGEGGTRDEAAGSAWLGRAAARGSALAQALTAELGSPSGLQARAREDLGALEQLLDAAERRVLLEALQATAG</sequence>
<gene>
    <name evidence="1" type="ORF">AY586_14905</name>
</gene>
<dbReference type="Proteomes" id="UP000075766">
    <property type="component" value="Unassembled WGS sequence"/>
</dbReference>
<name>A0ABR5VEG7_MARGR</name>
<dbReference type="InterPro" id="IPR006597">
    <property type="entry name" value="Sel1-like"/>
</dbReference>
<dbReference type="InterPro" id="IPR009061">
    <property type="entry name" value="DNA-bd_dom_put_sf"/>
</dbReference>
<dbReference type="EMBL" id="LSYU01000067">
    <property type="protein sequence ID" value="KXX64016.1"/>
    <property type="molecule type" value="Genomic_DNA"/>
</dbReference>
<dbReference type="SUPFAM" id="SSF46955">
    <property type="entry name" value="Putative DNA-binding domain"/>
    <property type="match status" value="1"/>
</dbReference>
<comment type="caution">
    <text evidence="1">The sequence shown here is derived from an EMBL/GenBank/DDBJ whole genome shotgun (WGS) entry which is preliminary data.</text>
</comment>
<dbReference type="Gene3D" id="1.25.40.10">
    <property type="entry name" value="Tetratricopeptide repeat domain"/>
    <property type="match status" value="1"/>
</dbReference>
<accession>A0ABR5VEG7</accession>
<evidence type="ECO:0000313" key="2">
    <source>
        <dbReference type="Proteomes" id="UP000075766"/>
    </source>
</evidence>
<organism evidence="1 2">
    <name type="scientific">Marichromatium gracile</name>
    <name type="common">Chromatium gracile</name>
    <dbReference type="NCBI Taxonomy" id="1048"/>
    <lineage>
        <taxon>Bacteria</taxon>
        <taxon>Pseudomonadati</taxon>
        <taxon>Pseudomonadota</taxon>
        <taxon>Gammaproteobacteria</taxon>
        <taxon>Chromatiales</taxon>
        <taxon>Chromatiaceae</taxon>
        <taxon>Marichromatium</taxon>
    </lineage>
</organism>
<dbReference type="SMART" id="SM00671">
    <property type="entry name" value="SEL1"/>
    <property type="match status" value="2"/>
</dbReference>
<evidence type="ECO:0008006" key="3">
    <source>
        <dbReference type="Google" id="ProtNLM"/>
    </source>
</evidence>
<evidence type="ECO:0000313" key="1">
    <source>
        <dbReference type="EMBL" id="KXX64016.1"/>
    </source>
</evidence>
<dbReference type="SUPFAM" id="SSF81901">
    <property type="entry name" value="HCP-like"/>
    <property type="match status" value="1"/>
</dbReference>